<dbReference type="SUPFAM" id="SSF54690">
    <property type="entry name" value="Molybdopterin synthase subunit MoaE"/>
    <property type="match status" value="1"/>
</dbReference>
<sequence>MASIHVGVRDIAESALDVAAAIDFVSDAEHGGIALFVGKVRRRNLGREAVGIHYDIHRLLAPRLMREMAEQIATDLGAPVSLYAEHACGHLAVGDTAIVVAAATAHRDEAFRACRALTEAIKYRAPVWKQEHYVDGSSEWSEGAAWDQAGKVDEDRPDA</sequence>
<dbReference type="RefSeq" id="WP_248206388.1">
    <property type="nucleotide sequence ID" value="NZ_JALNMH010000004.1"/>
</dbReference>
<keyword evidence="5" id="KW-0501">Molybdenum cofactor biosynthesis</keyword>
<dbReference type="EC" id="2.8.1.12" evidence="3"/>
<comment type="similarity">
    <text evidence="2">Belongs to the MoaE family.</text>
</comment>
<evidence type="ECO:0000256" key="4">
    <source>
        <dbReference type="ARBA" id="ARBA00013858"/>
    </source>
</evidence>
<name>A0ABT0GFH4_9GAMM</name>
<keyword evidence="13" id="KW-1185">Reference proteome</keyword>
<protein>
    <recommendedName>
        <fullName evidence="4">Molybdopterin synthase catalytic subunit</fullName>
        <ecNumber evidence="3">2.8.1.12</ecNumber>
    </recommendedName>
    <alternativeName>
        <fullName evidence="9">MPT synthase subunit 2</fullName>
    </alternativeName>
    <alternativeName>
        <fullName evidence="7">Molybdenum cofactor biosynthesis protein E</fullName>
    </alternativeName>
    <alternativeName>
        <fullName evidence="8">Molybdopterin-converting factor large subunit</fullName>
    </alternativeName>
    <alternativeName>
        <fullName evidence="10">Molybdopterin-converting factor subunit 2</fullName>
    </alternativeName>
</protein>
<dbReference type="InterPro" id="IPR003448">
    <property type="entry name" value="Mopterin_biosynth_MoaE"/>
</dbReference>
<dbReference type="InterPro" id="IPR036563">
    <property type="entry name" value="MoaE_sf"/>
</dbReference>
<evidence type="ECO:0000256" key="2">
    <source>
        <dbReference type="ARBA" id="ARBA00005426"/>
    </source>
</evidence>
<gene>
    <name evidence="12" type="ORF">M0G41_05830</name>
</gene>
<dbReference type="PANTHER" id="PTHR23404">
    <property type="entry name" value="MOLYBDOPTERIN SYNTHASE RELATED"/>
    <property type="match status" value="1"/>
</dbReference>
<dbReference type="Pfam" id="PF02391">
    <property type="entry name" value="MoaE"/>
    <property type="match status" value="1"/>
</dbReference>
<proteinExistence type="inferred from homology"/>
<comment type="pathway">
    <text evidence="1">Cofactor biosynthesis; molybdopterin biosynthesis.</text>
</comment>
<evidence type="ECO:0000313" key="13">
    <source>
        <dbReference type="Proteomes" id="UP001431449"/>
    </source>
</evidence>
<dbReference type="Gene3D" id="3.90.1170.40">
    <property type="entry name" value="Molybdopterin biosynthesis MoaE subunit"/>
    <property type="match status" value="1"/>
</dbReference>
<evidence type="ECO:0000256" key="11">
    <source>
        <dbReference type="ARBA" id="ARBA00049878"/>
    </source>
</evidence>
<evidence type="ECO:0000256" key="8">
    <source>
        <dbReference type="ARBA" id="ARBA00030407"/>
    </source>
</evidence>
<reference evidence="12" key="1">
    <citation type="submission" date="2022-04" db="EMBL/GenBank/DDBJ databases">
        <title>Lysobacter sp. CAU 1642 isolated from sea sand.</title>
        <authorList>
            <person name="Kim W."/>
        </authorList>
    </citation>
    <scope>NUCLEOTIDE SEQUENCE</scope>
    <source>
        <strain evidence="12">CAU 1642</strain>
    </source>
</reference>
<evidence type="ECO:0000256" key="10">
    <source>
        <dbReference type="ARBA" id="ARBA00032474"/>
    </source>
</evidence>
<comment type="catalytic activity">
    <reaction evidence="11">
        <text>2 [molybdopterin-synthase sulfur-carrier protein]-C-terminal-Gly-aminoethanethioate + cyclic pyranopterin phosphate + H2O = molybdopterin + 2 [molybdopterin-synthase sulfur-carrier protein]-C-terminal Gly-Gly + 2 H(+)</text>
        <dbReference type="Rhea" id="RHEA:26333"/>
        <dbReference type="Rhea" id="RHEA-COMP:12202"/>
        <dbReference type="Rhea" id="RHEA-COMP:19907"/>
        <dbReference type="ChEBI" id="CHEBI:15377"/>
        <dbReference type="ChEBI" id="CHEBI:15378"/>
        <dbReference type="ChEBI" id="CHEBI:58698"/>
        <dbReference type="ChEBI" id="CHEBI:59648"/>
        <dbReference type="ChEBI" id="CHEBI:90778"/>
        <dbReference type="ChEBI" id="CHEBI:232372"/>
        <dbReference type="EC" id="2.8.1.12"/>
    </reaction>
</comment>
<dbReference type="Proteomes" id="UP001431449">
    <property type="component" value="Unassembled WGS sequence"/>
</dbReference>
<evidence type="ECO:0000256" key="7">
    <source>
        <dbReference type="ARBA" id="ARBA00029745"/>
    </source>
</evidence>
<evidence type="ECO:0000313" key="12">
    <source>
        <dbReference type="EMBL" id="MCK7593188.1"/>
    </source>
</evidence>
<accession>A0ABT0GFH4</accession>
<evidence type="ECO:0000256" key="9">
    <source>
        <dbReference type="ARBA" id="ARBA00030781"/>
    </source>
</evidence>
<organism evidence="12 13">
    <name type="scientific">Pseudomarimonas salicorniae</name>
    <dbReference type="NCBI Taxonomy" id="2933270"/>
    <lineage>
        <taxon>Bacteria</taxon>
        <taxon>Pseudomonadati</taxon>
        <taxon>Pseudomonadota</taxon>
        <taxon>Gammaproteobacteria</taxon>
        <taxon>Lysobacterales</taxon>
        <taxon>Lysobacteraceae</taxon>
        <taxon>Pseudomarimonas</taxon>
    </lineage>
</organism>
<evidence type="ECO:0000256" key="6">
    <source>
        <dbReference type="ARBA" id="ARBA00026066"/>
    </source>
</evidence>
<dbReference type="EMBL" id="JALNMH010000004">
    <property type="protein sequence ID" value="MCK7593188.1"/>
    <property type="molecule type" value="Genomic_DNA"/>
</dbReference>
<comment type="caution">
    <text evidence="12">The sequence shown here is derived from an EMBL/GenBank/DDBJ whole genome shotgun (WGS) entry which is preliminary data.</text>
</comment>
<evidence type="ECO:0000256" key="5">
    <source>
        <dbReference type="ARBA" id="ARBA00023150"/>
    </source>
</evidence>
<evidence type="ECO:0000256" key="3">
    <source>
        <dbReference type="ARBA" id="ARBA00011950"/>
    </source>
</evidence>
<comment type="subunit">
    <text evidence="6">Heterotetramer of 2 MoaD subunits and 2 MoaE subunits. Also stable as homodimer. The enzyme changes between these two forms during catalysis.</text>
</comment>
<evidence type="ECO:0000256" key="1">
    <source>
        <dbReference type="ARBA" id="ARBA00005046"/>
    </source>
</evidence>